<dbReference type="OrthoDB" id="236800at2759"/>
<accession>K0TIK1</accession>
<feature type="compositionally biased region" description="Basic and acidic residues" evidence="1">
    <location>
        <begin position="638"/>
        <end position="652"/>
    </location>
</feature>
<feature type="region of interest" description="Disordered" evidence="1">
    <location>
        <begin position="675"/>
        <end position="703"/>
    </location>
</feature>
<evidence type="ECO:0000256" key="1">
    <source>
        <dbReference type="SAM" id="MobiDB-lite"/>
    </source>
</evidence>
<proteinExistence type="predicted"/>
<dbReference type="Proteomes" id="UP000266841">
    <property type="component" value="Unassembled WGS sequence"/>
</dbReference>
<keyword evidence="2" id="KW-0732">Signal</keyword>
<feature type="region of interest" description="Disordered" evidence="1">
    <location>
        <begin position="541"/>
        <end position="653"/>
    </location>
</feature>
<sequence length="703" mass="77349">MAMRTFLSAVTLSALALLLLFAVLTDQIWTRTDEQYPRRQESLLRAAERRILSETYVGDPRTVEQKIPGNFELPTVGITDDSAASLADHFQPAAADDVGNAGRRITICGRKTGPLPELFEPGSEEPNAETQMEAAFRQYVTDFAEKANVRPMQGALLLNNEPYGRTGNMMREFFHGLDVARHHGLIPVIHDSIFPIENDLTTIFPFLDLDEIRRIFGVKIVGDPGLDLDMQAYNGVKSADLLNFGGKLLSLRREIFPKSEIKNIILNRRRIIQQMFELMEARADVSEEAQAMCGSIQAASIRQDTRYTVIHSRSFAKEGRPKFFTDHHLAAMGVDTTGPIKLHPSMISAILNPLRMASQPLFMITDGRDETIANRLSSHPYYSNNFRLAPEPGGDIFSLRGRKASAVSSDLIFAVMSDVFIGHPMSSFSTLIAQIRGTLVTTSTRQSLLLFHLAASSLLAHDRRRGRFATYGAAPSRRATAGSYGGRWMSAASAHPAGGGGCAPAFVSPAGTRVPSVDGPGAATDGRALLVADFEFGPPLGAASPAEESPRRARCDVRPRLGRIPDAAQQARRPDDWTPPGLRREETYGSRYRRQTQSHRGGVRLEPAAQSWVSRGRGKRSPQRDAGCRAAVADEAEEPARPSRRRPSDARGRLTLRRVAAGQQLVLRHTRLQNRAKDEASQRNLTVHHHSTTTTADELSLLA</sequence>
<gene>
    <name evidence="3" type="ORF">THAOC_00746</name>
</gene>
<feature type="signal peptide" evidence="2">
    <location>
        <begin position="1"/>
        <end position="30"/>
    </location>
</feature>
<feature type="chain" id="PRO_5003838014" evidence="2">
    <location>
        <begin position="31"/>
        <end position="703"/>
    </location>
</feature>
<dbReference type="AlphaFoldDB" id="K0TIK1"/>
<evidence type="ECO:0000256" key="2">
    <source>
        <dbReference type="SAM" id="SignalP"/>
    </source>
</evidence>
<name>K0TIK1_THAOC</name>
<organism evidence="3 4">
    <name type="scientific">Thalassiosira oceanica</name>
    <name type="common">Marine diatom</name>
    <dbReference type="NCBI Taxonomy" id="159749"/>
    <lineage>
        <taxon>Eukaryota</taxon>
        <taxon>Sar</taxon>
        <taxon>Stramenopiles</taxon>
        <taxon>Ochrophyta</taxon>
        <taxon>Bacillariophyta</taxon>
        <taxon>Coscinodiscophyceae</taxon>
        <taxon>Thalassiosirophycidae</taxon>
        <taxon>Thalassiosirales</taxon>
        <taxon>Thalassiosiraceae</taxon>
        <taxon>Thalassiosira</taxon>
    </lineage>
</organism>
<feature type="compositionally biased region" description="Basic and acidic residues" evidence="1">
    <location>
        <begin position="572"/>
        <end position="588"/>
    </location>
</feature>
<evidence type="ECO:0000313" key="3">
    <source>
        <dbReference type="EMBL" id="EJK77425.1"/>
    </source>
</evidence>
<keyword evidence="4" id="KW-1185">Reference proteome</keyword>
<feature type="compositionally biased region" description="Basic and acidic residues" evidence="1">
    <location>
        <begin position="548"/>
        <end position="559"/>
    </location>
</feature>
<evidence type="ECO:0000313" key="4">
    <source>
        <dbReference type="Proteomes" id="UP000266841"/>
    </source>
</evidence>
<comment type="caution">
    <text evidence="3">The sequence shown here is derived from an EMBL/GenBank/DDBJ whole genome shotgun (WGS) entry which is preliminary data.</text>
</comment>
<dbReference type="EMBL" id="AGNL01000895">
    <property type="protein sequence ID" value="EJK77425.1"/>
    <property type="molecule type" value="Genomic_DNA"/>
</dbReference>
<reference evidence="3 4" key="1">
    <citation type="journal article" date="2012" name="Genome Biol.">
        <title>Genome and low-iron response of an oceanic diatom adapted to chronic iron limitation.</title>
        <authorList>
            <person name="Lommer M."/>
            <person name="Specht M."/>
            <person name="Roy A.S."/>
            <person name="Kraemer L."/>
            <person name="Andreson R."/>
            <person name="Gutowska M.A."/>
            <person name="Wolf J."/>
            <person name="Bergner S.V."/>
            <person name="Schilhabel M.B."/>
            <person name="Klostermeier U.C."/>
            <person name="Beiko R.G."/>
            <person name="Rosenstiel P."/>
            <person name="Hippler M."/>
            <person name="Laroche J."/>
        </authorList>
    </citation>
    <scope>NUCLEOTIDE SEQUENCE [LARGE SCALE GENOMIC DNA]</scope>
    <source>
        <strain evidence="3 4">CCMP1005</strain>
    </source>
</reference>
<protein>
    <submittedName>
        <fullName evidence="3">Uncharacterized protein</fullName>
    </submittedName>
</protein>